<organism evidence="2">
    <name type="scientific">uncultured Thermomicrobiales bacterium</name>
    <dbReference type="NCBI Taxonomy" id="1645740"/>
    <lineage>
        <taxon>Bacteria</taxon>
        <taxon>Pseudomonadati</taxon>
        <taxon>Thermomicrobiota</taxon>
        <taxon>Thermomicrobia</taxon>
        <taxon>Thermomicrobiales</taxon>
        <taxon>environmental samples</taxon>
    </lineage>
</organism>
<dbReference type="SFLD" id="SFLDS00003">
    <property type="entry name" value="Haloacid_Dehalogenase"/>
    <property type="match status" value="1"/>
</dbReference>
<sequence length="253" mass="26662">MVEHGTGERGERVDRGVHGERRVRAVVFDVGETLVDETRLWAAWADWLGVPALTLFGVLGGVIERGEHHRRAFQILRPGFDHDRESAARAAAGRATSVERRDFYPDAVPCLAALRAEGYRIGLAGNQPVDAEATLRSLGLPVDVVASSAGWGVEKPDPAFFARVADAVGLPPAAIAYVGDRVDNDVVPAAEAGMLAVFLRRGPWGYTHAELPGVARADIRLDTLAALPEALRPFAAAGLGPGGAAAAAPAGDR</sequence>
<dbReference type="SFLD" id="SFLDG01129">
    <property type="entry name" value="C1.5:_HAD__Beta-PGM__Phosphata"/>
    <property type="match status" value="1"/>
</dbReference>
<dbReference type="NCBIfam" id="TIGR01549">
    <property type="entry name" value="HAD-SF-IA-v1"/>
    <property type="match status" value="1"/>
</dbReference>
<evidence type="ECO:0000313" key="2">
    <source>
        <dbReference type="EMBL" id="CAA9569133.1"/>
    </source>
</evidence>
<dbReference type="Gene3D" id="3.40.50.1000">
    <property type="entry name" value="HAD superfamily/HAD-like"/>
    <property type="match status" value="1"/>
</dbReference>
<name>A0A6J4V836_9BACT</name>
<dbReference type="PANTHER" id="PTHR43316:SF3">
    <property type="entry name" value="HALOACID DEHALOGENASE, TYPE II (AFU_ORTHOLOGUE AFUA_2G07750)-RELATED"/>
    <property type="match status" value="1"/>
</dbReference>
<evidence type="ECO:0000256" key="1">
    <source>
        <dbReference type="ARBA" id="ARBA00022801"/>
    </source>
</evidence>
<dbReference type="Pfam" id="PF00702">
    <property type="entry name" value="Hydrolase"/>
    <property type="match status" value="1"/>
</dbReference>
<dbReference type="PANTHER" id="PTHR43316">
    <property type="entry name" value="HYDROLASE, HALOACID DELAHOGENASE-RELATED"/>
    <property type="match status" value="1"/>
</dbReference>
<dbReference type="InterPro" id="IPR023214">
    <property type="entry name" value="HAD_sf"/>
</dbReference>
<keyword evidence="1 2" id="KW-0378">Hydrolase</keyword>
<reference evidence="2" key="1">
    <citation type="submission" date="2020-02" db="EMBL/GenBank/DDBJ databases">
        <authorList>
            <person name="Meier V. D."/>
        </authorList>
    </citation>
    <scope>NUCLEOTIDE SEQUENCE</scope>
    <source>
        <strain evidence="2">AVDCRST_MAG49</strain>
    </source>
</reference>
<accession>A0A6J4V836</accession>
<dbReference type="SUPFAM" id="SSF56784">
    <property type="entry name" value="HAD-like"/>
    <property type="match status" value="1"/>
</dbReference>
<dbReference type="InterPro" id="IPR051540">
    <property type="entry name" value="S-2-haloacid_dehalogenase"/>
</dbReference>
<dbReference type="AlphaFoldDB" id="A0A6J4V836"/>
<dbReference type="InterPro" id="IPR006439">
    <property type="entry name" value="HAD-SF_hydro_IA"/>
</dbReference>
<proteinExistence type="predicted"/>
<dbReference type="EMBL" id="CADCWG010000230">
    <property type="protein sequence ID" value="CAA9569133.1"/>
    <property type="molecule type" value="Genomic_DNA"/>
</dbReference>
<dbReference type="GO" id="GO:0016787">
    <property type="term" value="F:hydrolase activity"/>
    <property type="evidence" value="ECO:0007669"/>
    <property type="project" value="UniProtKB-KW"/>
</dbReference>
<gene>
    <name evidence="2" type="ORF">AVDCRST_MAG49-3413</name>
</gene>
<dbReference type="InterPro" id="IPR036412">
    <property type="entry name" value="HAD-like_sf"/>
</dbReference>
<protein>
    <submittedName>
        <fullName evidence="2">HAD-superfamily hydrolase, subfamily IA, variant 1</fullName>
    </submittedName>
</protein>